<gene>
    <name evidence="2" type="ORF">CHS0354_008084</name>
</gene>
<evidence type="ECO:0000256" key="1">
    <source>
        <dbReference type="SAM" id="SignalP"/>
    </source>
</evidence>
<dbReference type="AlphaFoldDB" id="A0AAE0W4P0"/>
<feature type="chain" id="PRO_5041995565" evidence="1">
    <location>
        <begin position="17"/>
        <end position="113"/>
    </location>
</feature>
<sequence>MKFLIAILVLAGVAYAQNFSVDMGYLSMPDVPERMTLDGLKYILKNITPAFRERLDFILSLLGLGVNDLEEALDNPPDEIKEIFGTSGMSISDMESMVDNLPESLKEILESEK</sequence>
<reference evidence="2" key="3">
    <citation type="submission" date="2023-05" db="EMBL/GenBank/DDBJ databases">
        <authorList>
            <person name="Smith C.H."/>
        </authorList>
    </citation>
    <scope>NUCLEOTIDE SEQUENCE</scope>
    <source>
        <strain evidence="2">CHS0354</strain>
        <tissue evidence="2">Mantle</tissue>
    </source>
</reference>
<proteinExistence type="predicted"/>
<reference evidence="2" key="1">
    <citation type="journal article" date="2021" name="Genome Biol. Evol.">
        <title>A High-Quality Reference Genome for a Parasitic Bivalve with Doubly Uniparental Inheritance (Bivalvia: Unionida).</title>
        <authorList>
            <person name="Smith C.H."/>
        </authorList>
    </citation>
    <scope>NUCLEOTIDE SEQUENCE</scope>
    <source>
        <strain evidence="2">CHS0354</strain>
    </source>
</reference>
<comment type="caution">
    <text evidence="2">The sequence shown here is derived from an EMBL/GenBank/DDBJ whole genome shotgun (WGS) entry which is preliminary data.</text>
</comment>
<keyword evidence="1" id="KW-0732">Signal</keyword>
<organism evidence="2 3">
    <name type="scientific">Potamilus streckersoni</name>
    <dbReference type="NCBI Taxonomy" id="2493646"/>
    <lineage>
        <taxon>Eukaryota</taxon>
        <taxon>Metazoa</taxon>
        <taxon>Spiralia</taxon>
        <taxon>Lophotrochozoa</taxon>
        <taxon>Mollusca</taxon>
        <taxon>Bivalvia</taxon>
        <taxon>Autobranchia</taxon>
        <taxon>Heteroconchia</taxon>
        <taxon>Palaeoheterodonta</taxon>
        <taxon>Unionida</taxon>
        <taxon>Unionoidea</taxon>
        <taxon>Unionidae</taxon>
        <taxon>Ambleminae</taxon>
        <taxon>Lampsilini</taxon>
        <taxon>Potamilus</taxon>
    </lineage>
</organism>
<dbReference type="EMBL" id="JAEAOA010000546">
    <property type="protein sequence ID" value="KAK3600974.1"/>
    <property type="molecule type" value="Genomic_DNA"/>
</dbReference>
<evidence type="ECO:0000313" key="3">
    <source>
        <dbReference type="Proteomes" id="UP001195483"/>
    </source>
</evidence>
<dbReference type="Proteomes" id="UP001195483">
    <property type="component" value="Unassembled WGS sequence"/>
</dbReference>
<name>A0AAE0W4P0_9BIVA</name>
<accession>A0AAE0W4P0</accession>
<keyword evidence="3" id="KW-1185">Reference proteome</keyword>
<protein>
    <submittedName>
        <fullName evidence="2">Uncharacterized protein</fullName>
    </submittedName>
</protein>
<feature type="signal peptide" evidence="1">
    <location>
        <begin position="1"/>
        <end position="16"/>
    </location>
</feature>
<evidence type="ECO:0000313" key="2">
    <source>
        <dbReference type="EMBL" id="KAK3600974.1"/>
    </source>
</evidence>
<reference evidence="2" key="2">
    <citation type="journal article" date="2021" name="Genome Biol. Evol.">
        <title>Developing a high-quality reference genome for a parasitic bivalve with doubly uniparental inheritance (Bivalvia: Unionida).</title>
        <authorList>
            <person name="Smith C.H."/>
        </authorList>
    </citation>
    <scope>NUCLEOTIDE SEQUENCE</scope>
    <source>
        <strain evidence="2">CHS0354</strain>
        <tissue evidence="2">Mantle</tissue>
    </source>
</reference>